<accession>A0A367YGT2</accession>
<feature type="region of interest" description="Disordered" evidence="1">
    <location>
        <begin position="715"/>
        <end position="734"/>
    </location>
</feature>
<feature type="compositionally biased region" description="Low complexity" evidence="1">
    <location>
        <begin position="816"/>
        <end position="832"/>
    </location>
</feature>
<dbReference type="PANTHER" id="PTHR45589:SF1">
    <property type="entry name" value="WD REPEAT DOMAIN 62, ISOFORM G"/>
    <property type="match status" value="1"/>
</dbReference>
<evidence type="ECO:0008006" key="4">
    <source>
        <dbReference type="Google" id="ProtNLM"/>
    </source>
</evidence>
<organism evidence="2 3">
    <name type="scientific">Candida viswanathii</name>
    <dbReference type="NCBI Taxonomy" id="5486"/>
    <lineage>
        <taxon>Eukaryota</taxon>
        <taxon>Fungi</taxon>
        <taxon>Dikarya</taxon>
        <taxon>Ascomycota</taxon>
        <taxon>Saccharomycotina</taxon>
        <taxon>Pichiomycetes</taxon>
        <taxon>Debaryomycetaceae</taxon>
        <taxon>Candida/Lodderomyces clade</taxon>
        <taxon>Candida</taxon>
    </lineage>
</organism>
<dbReference type="InterPro" id="IPR015943">
    <property type="entry name" value="WD40/YVTN_repeat-like_dom_sf"/>
</dbReference>
<dbReference type="SUPFAM" id="SSF50978">
    <property type="entry name" value="WD40 repeat-like"/>
    <property type="match status" value="2"/>
</dbReference>
<evidence type="ECO:0000313" key="2">
    <source>
        <dbReference type="EMBL" id="RCK65084.1"/>
    </source>
</evidence>
<evidence type="ECO:0000313" key="3">
    <source>
        <dbReference type="Proteomes" id="UP000253472"/>
    </source>
</evidence>
<feature type="compositionally biased region" description="Polar residues" evidence="1">
    <location>
        <begin position="795"/>
        <end position="814"/>
    </location>
</feature>
<feature type="region of interest" description="Disordered" evidence="1">
    <location>
        <begin position="940"/>
        <end position="972"/>
    </location>
</feature>
<reference evidence="2 3" key="1">
    <citation type="submission" date="2018-06" db="EMBL/GenBank/DDBJ databases">
        <title>Whole genome sequencing of Candida tropicalis (genome annotated by CSBL at Korea University).</title>
        <authorList>
            <person name="Ahn J."/>
        </authorList>
    </citation>
    <scope>NUCLEOTIDE SEQUENCE [LARGE SCALE GENOMIC DNA]</scope>
    <source>
        <strain evidence="2 3">ATCC 20962</strain>
    </source>
</reference>
<sequence>MLRAEHVEETKRDFYGYPIHGEPIEIYGTPSDTVDYDSINGTSSVFSPSKMKDRVRSINCLAISPNKKLLALGEIGYQPRILVFSLADNSSDNPIWSVYEHSFGIHSLAFSPDLRCLCSLGLINDGFINVWRIGAGNANGTVGSNGGVGGGSVSTVSLVASNRCSSMVHKLVWHENLIITLGLRFIKVWKVEDDTNVKKPQVLKGKNAILGNLISGNFIDASILNDDELLVITNSSQLLMLKLSFETPKIVTLRTPEFEFSSIVVDYHNEKVWFGTENYKIEAWPFLELVPGTVNSPAFTAPSSSSAKLITGFTASSLDGLVARPIMRMYNFSETQLIYLNDCEEIKFMDKGTGQSKVIATSLLKNLSGIKYTYLGEFLAFSKDGCIKKLVHTSDLEDLIEFPLVSNDLVANAVTAVEKSGDTLIIGDKYGTLSILELSSTKRQYTTLYQTKAHSSTINEIVYFEYEKFHIICSISRDRMIQVFTKTDDSSTPWDLLQTLPIHNGNLLQIAQFQNQIYVSSLDRTISIHKLTIEDDTKLRFYQEKIITLKHTPLCMKLFDKDLVVSTNDKCILIYDIANNFDLKRTLRLTNEKIGESLLVESFIKYRNLIIVWSSDKSLRAFHYLSGKEIGVTWGHLESVLQLYLYQDHELISIGNDACLFSWEIVENLKLSAGSMISQAEDPAPAANDTLNNPPAVPLYTKVTRKILPTIPVKPPAELKSSEKEKSTATTTTTTVPAVTPKLTAATLKRIEAKNNAAAVGGVNSRPTSPIRAAHATTNITSQVGASPAPVKIPTRTTGASSQKNNITKLQSPMKTPVVSTSPKRPSSPTRSMVADPSATAAAAAKVRPRVLMSSSPTPPSRFIARKEEKSLVDTALGKLDDVIGIIAKCDEVEKQVIRCKLEQTLGLVIDNKAQEEQKLLERYSDRLMELVLRKLKLEEEEEECGSTTRETSTSSSSSSSSSTTTTEEHLD</sequence>
<dbReference type="InterPro" id="IPR052779">
    <property type="entry name" value="WDR62"/>
</dbReference>
<dbReference type="Pfam" id="PF00400">
    <property type="entry name" value="WD40"/>
    <property type="match status" value="1"/>
</dbReference>
<dbReference type="AlphaFoldDB" id="A0A367YGT2"/>
<feature type="compositionally biased region" description="Low complexity" evidence="1">
    <location>
        <begin position="946"/>
        <end position="966"/>
    </location>
</feature>
<dbReference type="OrthoDB" id="6252103at2759"/>
<comment type="caution">
    <text evidence="2">The sequence shown here is derived from an EMBL/GenBank/DDBJ whole genome shotgun (WGS) entry which is preliminary data.</text>
</comment>
<dbReference type="EMBL" id="QLNQ01000021">
    <property type="protein sequence ID" value="RCK65084.1"/>
    <property type="molecule type" value="Genomic_DNA"/>
</dbReference>
<proteinExistence type="predicted"/>
<dbReference type="STRING" id="5486.A0A367YGT2"/>
<protein>
    <recommendedName>
        <fullName evidence="4">Mitogen-activated protein kinase-binding protein 1</fullName>
    </recommendedName>
</protein>
<keyword evidence="3" id="KW-1185">Reference proteome</keyword>
<name>A0A367YGT2_9ASCO</name>
<dbReference type="InterPro" id="IPR001680">
    <property type="entry name" value="WD40_rpt"/>
</dbReference>
<evidence type="ECO:0000256" key="1">
    <source>
        <dbReference type="SAM" id="MobiDB-lite"/>
    </source>
</evidence>
<dbReference type="Proteomes" id="UP000253472">
    <property type="component" value="Unassembled WGS sequence"/>
</dbReference>
<gene>
    <name evidence="2" type="ORF">Cantr_00608</name>
</gene>
<dbReference type="SMART" id="SM00320">
    <property type="entry name" value="WD40"/>
    <property type="match status" value="5"/>
</dbReference>
<dbReference type="InterPro" id="IPR036322">
    <property type="entry name" value="WD40_repeat_dom_sf"/>
</dbReference>
<dbReference type="Gene3D" id="2.130.10.10">
    <property type="entry name" value="YVTN repeat-like/Quinoprotein amine dehydrogenase"/>
    <property type="match status" value="2"/>
</dbReference>
<dbReference type="PANTHER" id="PTHR45589">
    <property type="entry name" value="WD REPEAT DOMAIN 62, ISOFORM G"/>
    <property type="match status" value="1"/>
</dbReference>
<feature type="region of interest" description="Disordered" evidence="1">
    <location>
        <begin position="783"/>
        <end position="837"/>
    </location>
</feature>